<evidence type="ECO:0000313" key="1">
    <source>
        <dbReference type="EMBL" id="RVW11982.1"/>
    </source>
</evidence>
<dbReference type="EMBL" id="QGNW01002724">
    <property type="protein sequence ID" value="RVW11982.1"/>
    <property type="molecule type" value="Genomic_DNA"/>
</dbReference>
<name>A0A438BLZ8_VITVI</name>
<dbReference type="PANTHER" id="PTHR34427:SF5">
    <property type="entry name" value="DUF4283 DOMAIN-CONTAINING PROTEIN"/>
    <property type="match status" value="1"/>
</dbReference>
<dbReference type="PANTHER" id="PTHR34427">
    <property type="entry name" value="DUF4283 DOMAIN PROTEIN"/>
    <property type="match status" value="1"/>
</dbReference>
<dbReference type="AlphaFoldDB" id="A0A438BLZ8"/>
<accession>A0A438BLZ8</accession>
<reference evidence="1 2" key="1">
    <citation type="journal article" date="2018" name="PLoS Genet.">
        <title>Population sequencing reveals clonal diversity and ancestral inbreeding in the grapevine cultivar Chardonnay.</title>
        <authorList>
            <person name="Roach M.J."/>
            <person name="Johnson D.L."/>
            <person name="Bohlmann J."/>
            <person name="van Vuuren H.J."/>
            <person name="Jones S.J."/>
            <person name="Pretorius I.S."/>
            <person name="Schmidt S.A."/>
            <person name="Borneman A.R."/>
        </authorList>
    </citation>
    <scope>NUCLEOTIDE SEQUENCE [LARGE SCALE GENOMIC DNA]</scope>
    <source>
        <strain evidence="2">cv. Chardonnay</strain>
        <tissue evidence="1">Leaf</tissue>
    </source>
</reference>
<protein>
    <submittedName>
        <fullName evidence="1">Uncharacterized protein</fullName>
    </submittedName>
</protein>
<sequence>MSVVYPGDKCWFGVESKSFEDLIEETKRKGLRPAVLSKMGSFLESLGWSGESGGAKATSSKGLVLRGVMMGMSTRGGIHLMEARDVREVWVRVLGLFLHLWGKGLFKRLREACESLVAIDEDTAECRNSQWARILARIKGKLPSSLQVMVGSSCFMIQLWWEIPAWKSELWWEIPPLKSEVQSSQSCRETRVEKESRVRSCAYLRVKEWLPSPETTMKPLANKAILDEALRFQGTLSWTQSSWGEGPSSSSTPFLVLSGEKNFSPNQESGVESGGNGALASTQEVGSNGVECKDPLSDKDFTKLVDFNRFLGMRFRELNDEEKRKLIKSVVRTQKVDLVCLLETKVQEMKLQVVRSLSVGSWSVVGSPFHSFRNVEDDFVWVFTGVYDLVLMREKRIYGMNWELSKRFIHMVWWFNSQAASRVEESKSARSFRFENMWLLTDGFKELVRNWWTGTLRRENVLFLLRRQRLKRGPLRIIRSGFYWKKLHGDKNLGNLVKRWNKNTKFFHKMANAHARRNLLTKVRTNGVT</sequence>
<dbReference type="Proteomes" id="UP000288805">
    <property type="component" value="Unassembled WGS sequence"/>
</dbReference>
<comment type="caution">
    <text evidence="1">The sequence shown here is derived from an EMBL/GenBank/DDBJ whole genome shotgun (WGS) entry which is preliminary data.</text>
</comment>
<evidence type="ECO:0000313" key="2">
    <source>
        <dbReference type="Proteomes" id="UP000288805"/>
    </source>
</evidence>
<proteinExistence type="predicted"/>
<organism evidence="1 2">
    <name type="scientific">Vitis vinifera</name>
    <name type="common">Grape</name>
    <dbReference type="NCBI Taxonomy" id="29760"/>
    <lineage>
        <taxon>Eukaryota</taxon>
        <taxon>Viridiplantae</taxon>
        <taxon>Streptophyta</taxon>
        <taxon>Embryophyta</taxon>
        <taxon>Tracheophyta</taxon>
        <taxon>Spermatophyta</taxon>
        <taxon>Magnoliopsida</taxon>
        <taxon>eudicotyledons</taxon>
        <taxon>Gunneridae</taxon>
        <taxon>Pentapetalae</taxon>
        <taxon>rosids</taxon>
        <taxon>Vitales</taxon>
        <taxon>Vitaceae</taxon>
        <taxon>Viteae</taxon>
        <taxon>Vitis</taxon>
    </lineage>
</organism>
<gene>
    <name evidence="1" type="ORF">CK203_091852</name>
</gene>